<keyword evidence="4" id="KW-1133">Transmembrane helix</keyword>
<evidence type="ECO:0000256" key="1">
    <source>
        <dbReference type="ARBA" id="ARBA00004429"/>
    </source>
</evidence>
<dbReference type="GeneID" id="93090487"/>
<dbReference type="AlphaFoldDB" id="A0A381DHB3"/>
<comment type="similarity">
    <text evidence="6">Belongs to the exbB/tolQ family.</text>
</comment>
<evidence type="ECO:0000256" key="4">
    <source>
        <dbReference type="ARBA" id="ARBA00022989"/>
    </source>
</evidence>
<dbReference type="STRING" id="32024.GCA_000788295_00421"/>
<keyword evidence="6" id="KW-0813">Transport</keyword>
<reference evidence="8 9" key="1">
    <citation type="submission" date="2018-06" db="EMBL/GenBank/DDBJ databases">
        <authorList>
            <consortium name="Pathogen Informatics"/>
            <person name="Doyle S."/>
        </authorList>
    </citation>
    <scope>NUCLEOTIDE SEQUENCE [LARGE SCALE GENOMIC DNA]</scope>
    <source>
        <strain evidence="8 9">NCTC12475</strain>
    </source>
</reference>
<dbReference type="Pfam" id="PF01618">
    <property type="entry name" value="MotA_ExbB"/>
    <property type="match status" value="1"/>
</dbReference>
<dbReference type="InterPro" id="IPR002898">
    <property type="entry name" value="MotA_ExbB_proton_chnl"/>
</dbReference>
<keyword evidence="3" id="KW-0812">Transmembrane</keyword>
<feature type="domain" description="MotA/TolQ/ExbB proton channel" evidence="7">
    <location>
        <begin position="117"/>
        <end position="211"/>
    </location>
</feature>
<dbReference type="Proteomes" id="UP000254920">
    <property type="component" value="Unassembled WGS sequence"/>
</dbReference>
<keyword evidence="9" id="KW-1185">Reference proteome</keyword>
<accession>A0A381DHB3</accession>
<dbReference type="RefSeq" id="WP_089182331.1">
    <property type="nucleotide sequence ID" value="NZ_CP043427.1"/>
</dbReference>
<evidence type="ECO:0000256" key="3">
    <source>
        <dbReference type="ARBA" id="ARBA00022692"/>
    </source>
</evidence>
<evidence type="ECO:0000256" key="6">
    <source>
        <dbReference type="RuleBase" id="RU004057"/>
    </source>
</evidence>
<dbReference type="EMBL" id="UFVD01000001">
    <property type="protein sequence ID" value="SUX09441.1"/>
    <property type="molecule type" value="Genomic_DNA"/>
</dbReference>
<dbReference type="GO" id="GO:0015031">
    <property type="term" value="P:protein transport"/>
    <property type="evidence" value="ECO:0007669"/>
    <property type="project" value="UniProtKB-KW"/>
</dbReference>
<dbReference type="GO" id="GO:0005886">
    <property type="term" value="C:plasma membrane"/>
    <property type="evidence" value="ECO:0007669"/>
    <property type="project" value="UniProtKB-SubCell"/>
</dbReference>
<name>A0A381DHB3_9BACT</name>
<keyword evidence="5" id="KW-0472">Membrane</keyword>
<evidence type="ECO:0000256" key="2">
    <source>
        <dbReference type="ARBA" id="ARBA00022475"/>
    </source>
</evidence>
<keyword evidence="2" id="KW-1003">Cell membrane</keyword>
<proteinExistence type="inferred from homology"/>
<sequence length="445" mass="51907">MDLKNDAFSELNLSEIQASQTRLVYFKIIVLPTIFYIVFLLGYFKYINFEVGLHTVIMMGVIYIVSLIFARHSAELGCSIFEHQLDEFKKDLRKYIIKNLLTIAGEKRSNAGFDEFVENHSRHARNEHFASVGAVVFPMLGILGTFISIAISMPKFETENFGNLEIEISGLLSGVGTAFYISIYGIFLALWWLFFEKYGMSRFEKIINRLRNDTSGFFWTKEDIEQRYLSESLKHFDKIGVIFGYVANQEFFNELNNSVEKKFETFKNILLTEEKAVKLSSEHIKHTSDMLLRSQRDQKDIVKVHAEMLNILHAFSSNLKELQLDFSKQYTRLHDLSEDRLSKIEKIISTFEENIYKFNLSLNKFSENILDKQKISMEGFQKSIFEGMKSFKEVFEKENSDIYDTNSQEMIGEYKKNVDKLDEEVNKVLDKINKLDEDMSQESSK</sequence>
<gene>
    <name evidence="8" type="ORF">NCTC12475_00032</name>
</gene>
<keyword evidence="6" id="KW-0653">Protein transport</keyword>
<evidence type="ECO:0000313" key="9">
    <source>
        <dbReference type="Proteomes" id="UP000254920"/>
    </source>
</evidence>
<dbReference type="OrthoDB" id="5359644at2"/>
<evidence type="ECO:0000259" key="7">
    <source>
        <dbReference type="Pfam" id="PF01618"/>
    </source>
</evidence>
<organism evidence="8 9">
    <name type="scientific">Campylobacter sputorum subsp. sputorum</name>
    <dbReference type="NCBI Taxonomy" id="32024"/>
    <lineage>
        <taxon>Bacteria</taxon>
        <taxon>Pseudomonadati</taxon>
        <taxon>Campylobacterota</taxon>
        <taxon>Epsilonproteobacteria</taxon>
        <taxon>Campylobacterales</taxon>
        <taxon>Campylobacteraceae</taxon>
        <taxon>Campylobacter</taxon>
    </lineage>
</organism>
<evidence type="ECO:0000256" key="5">
    <source>
        <dbReference type="ARBA" id="ARBA00023136"/>
    </source>
</evidence>
<protein>
    <submittedName>
        <fullName evidence="8">Membrane protein</fullName>
    </submittedName>
</protein>
<evidence type="ECO:0000313" key="8">
    <source>
        <dbReference type="EMBL" id="SUX09441.1"/>
    </source>
</evidence>
<comment type="subcellular location">
    <subcellularLocation>
        <location evidence="1">Cell inner membrane</location>
        <topology evidence="1">Multi-pass membrane protein</topology>
    </subcellularLocation>
    <subcellularLocation>
        <location evidence="6">Membrane</location>
        <topology evidence="6">Multi-pass membrane protein</topology>
    </subcellularLocation>
</comment>